<dbReference type="Pfam" id="PF03439">
    <property type="entry name" value="Spt5-NGN"/>
    <property type="match status" value="1"/>
</dbReference>
<keyword evidence="4" id="KW-1185">Reference proteome</keyword>
<feature type="region of interest" description="Disordered" evidence="1">
    <location>
        <begin position="223"/>
        <end position="256"/>
    </location>
</feature>
<dbReference type="InterPro" id="IPR005100">
    <property type="entry name" value="NGN-domain"/>
</dbReference>
<feature type="compositionally biased region" description="Acidic residues" evidence="1">
    <location>
        <begin position="38"/>
        <end position="49"/>
    </location>
</feature>
<evidence type="ECO:0000259" key="2">
    <source>
        <dbReference type="Pfam" id="PF03439"/>
    </source>
</evidence>
<feature type="domain" description="NGN" evidence="2">
    <location>
        <begin position="120"/>
        <end position="173"/>
    </location>
</feature>
<proteinExistence type="predicted"/>
<sequence length="551" mass="63450">MLFSFCFCSITFKYDEIEQRQWHRNMEHAFLDLEAAVDNDESEDQDSDNELAAPPKPAFEEPEVNGFDEMISGIEERWSSSGTKTSERDKDLSTVDYWLGATINICEYEKNDYPLWRRFREYEAIHHIMSNTDRRINICSILYRHNLRGWIYMEAPYNEAVKSFLLMTPGVRKTGYAPPWRLRVEAIKITEWKTVLQEDDYIEDVFQIMILLIPRLSLEPPNKQLGGKRRHGQERPAASHLFDPSRFRDGADATNQELPSGQTITIFRGHKLLKGFLLKKMSSHGMEEAVNIDVSAAGIFLTSDLPEVQTWTRNMPLPNGWIFNTDERVTIKSLGSSGSVLESSQGRVRVRDASTSTTVETTCWDLCKEFSLGDFVIATVDAFKGHQGWVIEVHETKLDIEVVVLEWKNDGNQMMVEVPWTGMQVNVLIPGHKKERATVEDVVLDPKIPSGLKVTVRYDAVYDPNRPFDTEGVPYEYVTERRCTPPFEGEHPPTSEIITMEDAAWNPRAKVDEELPKDHWIYNEVFKGKRLVVKADGVEKTIWVENDVLWY</sequence>
<protein>
    <recommendedName>
        <fullName evidence="2">NGN domain-containing protein</fullName>
    </recommendedName>
</protein>
<dbReference type="EMBL" id="JAUEPU010000035">
    <property type="protein sequence ID" value="KAK0490001.1"/>
    <property type="molecule type" value="Genomic_DNA"/>
</dbReference>
<accession>A0AA39TI43</accession>
<comment type="caution">
    <text evidence="3">The sequence shown here is derived from an EMBL/GenBank/DDBJ whole genome shotgun (WGS) entry which is preliminary data.</text>
</comment>
<gene>
    <name evidence="3" type="ORF">EDD18DRAFT_1109867</name>
</gene>
<dbReference type="Gene3D" id="3.30.70.940">
    <property type="entry name" value="NusG, N-terminal domain"/>
    <property type="match status" value="1"/>
</dbReference>
<dbReference type="InterPro" id="IPR036735">
    <property type="entry name" value="NGN_dom_sf"/>
</dbReference>
<name>A0AA39TI43_9AGAR</name>
<evidence type="ECO:0000313" key="4">
    <source>
        <dbReference type="Proteomes" id="UP001175228"/>
    </source>
</evidence>
<reference evidence="3" key="1">
    <citation type="submission" date="2023-06" db="EMBL/GenBank/DDBJ databases">
        <authorList>
            <consortium name="Lawrence Berkeley National Laboratory"/>
            <person name="Ahrendt S."/>
            <person name="Sahu N."/>
            <person name="Indic B."/>
            <person name="Wong-Bajracharya J."/>
            <person name="Merenyi Z."/>
            <person name="Ke H.-M."/>
            <person name="Monk M."/>
            <person name="Kocsube S."/>
            <person name="Drula E."/>
            <person name="Lipzen A."/>
            <person name="Balint B."/>
            <person name="Henrissat B."/>
            <person name="Andreopoulos B."/>
            <person name="Martin F.M."/>
            <person name="Harder C.B."/>
            <person name="Rigling D."/>
            <person name="Ford K.L."/>
            <person name="Foster G.D."/>
            <person name="Pangilinan J."/>
            <person name="Papanicolaou A."/>
            <person name="Barry K."/>
            <person name="LaButti K."/>
            <person name="Viragh M."/>
            <person name="Koriabine M."/>
            <person name="Yan M."/>
            <person name="Riley R."/>
            <person name="Champramary S."/>
            <person name="Plett K.L."/>
            <person name="Tsai I.J."/>
            <person name="Slot J."/>
            <person name="Sipos G."/>
            <person name="Plett J."/>
            <person name="Nagy L.G."/>
            <person name="Grigoriev I.V."/>
        </authorList>
    </citation>
    <scope>NUCLEOTIDE SEQUENCE</scope>
    <source>
        <strain evidence="3">HWK02</strain>
    </source>
</reference>
<dbReference type="AlphaFoldDB" id="A0AA39TI43"/>
<dbReference type="Proteomes" id="UP001175228">
    <property type="component" value="Unassembled WGS sequence"/>
</dbReference>
<evidence type="ECO:0000256" key="1">
    <source>
        <dbReference type="SAM" id="MobiDB-lite"/>
    </source>
</evidence>
<evidence type="ECO:0000313" key="3">
    <source>
        <dbReference type="EMBL" id="KAK0490001.1"/>
    </source>
</evidence>
<feature type="region of interest" description="Disordered" evidence="1">
    <location>
        <begin position="38"/>
        <end position="62"/>
    </location>
</feature>
<organism evidence="3 4">
    <name type="scientific">Armillaria luteobubalina</name>
    <dbReference type="NCBI Taxonomy" id="153913"/>
    <lineage>
        <taxon>Eukaryota</taxon>
        <taxon>Fungi</taxon>
        <taxon>Dikarya</taxon>
        <taxon>Basidiomycota</taxon>
        <taxon>Agaricomycotina</taxon>
        <taxon>Agaricomycetes</taxon>
        <taxon>Agaricomycetidae</taxon>
        <taxon>Agaricales</taxon>
        <taxon>Marasmiineae</taxon>
        <taxon>Physalacriaceae</taxon>
        <taxon>Armillaria</taxon>
    </lineage>
</organism>
<dbReference type="GO" id="GO:0006354">
    <property type="term" value="P:DNA-templated transcription elongation"/>
    <property type="evidence" value="ECO:0007669"/>
    <property type="project" value="InterPro"/>
</dbReference>